<dbReference type="AlphaFoldDB" id="A0A365XQ29"/>
<organism evidence="2 3">
    <name type="scientific">Chitinophaga flava</name>
    <dbReference type="NCBI Taxonomy" id="2259036"/>
    <lineage>
        <taxon>Bacteria</taxon>
        <taxon>Pseudomonadati</taxon>
        <taxon>Bacteroidota</taxon>
        <taxon>Chitinophagia</taxon>
        <taxon>Chitinophagales</taxon>
        <taxon>Chitinophagaceae</taxon>
        <taxon>Chitinophaga</taxon>
    </lineage>
</organism>
<dbReference type="Proteomes" id="UP000253410">
    <property type="component" value="Unassembled WGS sequence"/>
</dbReference>
<keyword evidence="3" id="KW-1185">Reference proteome</keyword>
<feature type="region of interest" description="Disordered" evidence="1">
    <location>
        <begin position="59"/>
        <end position="85"/>
    </location>
</feature>
<evidence type="ECO:0000256" key="1">
    <source>
        <dbReference type="SAM" id="MobiDB-lite"/>
    </source>
</evidence>
<feature type="compositionally biased region" description="Basic residues" evidence="1">
    <location>
        <begin position="70"/>
        <end position="85"/>
    </location>
</feature>
<name>A0A365XQ29_9BACT</name>
<proteinExistence type="predicted"/>
<comment type="caution">
    <text evidence="2">The sequence shown here is derived from an EMBL/GenBank/DDBJ whole genome shotgun (WGS) entry which is preliminary data.</text>
</comment>
<evidence type="ECO:0000313" key="2">
    <source>
        <dbReference type="EMBL" id="RBL88459.1"/>
    </source>
</evidence>
<sequence length="85" mass="9584">MPAYTGMIQHTTGHRGTATGTISWQNFRFIIEPYPQANLAPQRSSICQRGALPVVSTTTYPGKLQSKRTGTYRKSRHSHIQRQLL</sequence>
<gene>
    <name evidence="2" type="ORF">DF182_17875</name>
</gene>
<accession>A0A365XQ29</accession>
<evidence type="ECO:0000313" key="3">
    <source>
        <dbReference type="Proteomes" id="UP000253410"/>
    </source>
</evidence>
<reference evidence="2 3" key="1">
    <citation type="submission" date="2018-05" db="EMBL/GenBank/DDBJ databases">
        <title>Chitinophaga sp. K3CV102501T nov., isolated from isolated from a monsoon evergreen broad-leaved forest soil.</title>
        <authorList>
            <person name="Lv Y."/>
        </authorList>
    </citation>
    <scope>NUCLEOTIDE SEQUENCE [LARGE SCALE GENOMIC DNA]</scope>
    <source>
        <strain evidence="2 3">GDMCC 1.1325</strain>
    </source>
</reference>
<protein>
    <submittedName>
        <fullName evidence="2">Uncharacterized protein</fullName>
    </submittedName>
</protein>
<dbReference type="EMBL" id="QFFJ01000002">
    <property type="protein sequence ID" value="RBL88459.1"/>
    <property type="molecule type" value="Genomic_DNA"/>
</dbReference>